<name>A0ABV8DYT1_9NOCA</name>
<gene>
    <name evidence="2" type="ORF">ACFO0B_25315</name>
</gene>
<dbReference type="RefSeq" id="WP_378615068.1">
    <property type="nucleotide sequence ID" value="NZ_JBHSAX010000019.1"/>
</dbReference>
<accession>A0ABV8DYT1</accession>
<keyword evidence="3" id="KW-1185">Reference proteome</keyword>
<feature type="signal peptide" evidence="1">
    <location>
        <begin position="1"/>
        <end position="20"/>
    </location>
</feature>
<organism evidence="2 3">
    <name type="scientific">Nocardia jiangsuensis</name>
    <dbReference type="NCBI Taxonomy" id="1691563"/>
    <lineage>
        <taxon>Bacteria</taxon>
        <taxon>Bacillati</taxon>
        <taxon>Actinomycetota</taxon>
        <taxon>Actinomycetes</taxon>
        <taxon>Mycobacteriales</taxon>
        <taxon>Nocardiaceae</taxon>
        <taxon>Nocardia</taxon>
    </lineage>
</organism>
<evidence type="ECO:0000256" key="1">
    <source>
        <dbReference type="SAM" id="SignalP"/>
    </source>
</evidence>
<dbReference type="Proteomes" id="UP001595696">
    <property type="component" value="Unassembled WGS sequence"/>
</dbReference>
<dbReference type="EMBL" id="JBHSAX010000019">
    <property type="protein sequence ID" value="MFC3965322.1"/>
    <property type="molecule type" value="Genomic_DNA"/>
</dbReference>
<evidence type="ECO:0000313" key="2">
    <source>
        <dbReference type="EMBL" id="MFC3965322.1"/>
    </source>
</evidence>
<evidence type="ECO:0000313" key="3">
    <source>
        <dbReference type="Proteomes" id="UP001595696"/>
    </source>
</evidence>
<keyword evidence="1" id="KW-0732">Signal</keyword>
<feature type="chain" id="PRO_5046831134" evidence="1">
    <location>
        <begin position="21"/>
        <end position="406"/>
    </location>
</feature>
<protein>
    <submittedName>
        <fullName evidence="2">Uncharacterized protein</fullName>
    </submittedName>
</protein>
<comment type="caution">
    <text evidence="2">The sequence shown here is derived from an EMBL/GenBank/DDBJ whole genome shotgun (WGS) entry which is preliminary data.</text>
</comment>
<sequence length="406" mass="43240">MKTFLVAALAAALLAAPADADAAAAPARLMFWVGEEMQGSSGLAGYGLPEPDDYWDLPRDLGAYTPELWDVLERNRTPLGFNLRYRRDFGPLPAGRPQRDEVLPFLGEAARRGVPVTALIQLPYSDGYWSNEDNSALVAAAVDEFDRWARGNELHFTAVALDLESSIQDTDAIFRVGTDPAGTLGALARNAGPRRQCRAADEYRQIVRGLRDRGYAVTASAYPFTIDDALDGTAAFSDFSDMPLIGDDEYDGILFMTMRTVYQQAFGIDPGPGLQLHYGDDIRREYGGEGGITLGEAGVGPYRDLAAMVTDVRAAISAVDGPVGLYSLEKSVQAYGVAGERLIQAGEHPLSATERATLGLPSAELLLARAALRAIDAAAAVATPPAALANGEDPALPNGFRGSCPS</sequence>
<proteinExistence type="predicted"/>
<reference evidence="3" key="1">
    <citation type="journal article" date="2019" name="Int. J. Syst. Evol. Microbiol.">
        <title>The Global Catalogue of Microorganisms (GCM) 10K type strain sequencing project: providing services to taxonomists for standard genome sequencing and annotation.</title>
        <authorList>
            <consortium name="The Broad Institute Genomics Platform"/>
            <consortium name="The Broad Institute Genome Sequencing Center for Infectious Disease"/>
            <person name="Wu L."/>
            <person name="Ma J."/>
        </authorList>
    </citation>
    <scope>NUCLEOTIDE SEQUENCE [LARGE SCALE GENOMIC DNA]</scope>
    <source>
        <strain evidence="3">CGMCC 4.7330</strain>
    </source>
</reference>